<feature type="transmembrane region" description="Helical" evidence="1">
    <location>
        <begin position="978"/>
        <end position="1004"/>
    </location>
</feature>
<feature type="transmembrane region" description="Helical" evidence="1">
    <location>
        <begin position="362"/>
        <end position="382"/>
    </location>
</feature>
<feature type="transmembrane region" description="Helical" evidence="1">
    <location>
        <begin position="900"/>
        <end position="927"/>
    </location>
</feature>
<reference evidence="3" key="1">
    <citation type="submission" date="2016-10" db="EMBL/GenBank/DDBJ databases">
        <authorList>
            <person name="de Groot N.N."/>
        </authorList>
    </citation>
    <scope>NUCLEOTIDE SEQUENCE [LARGE SCALE GENOMIC DNA]</scope>
    <source>
        <strain evidence="3">DSM 17908</strain>
    </source>
</reference>
<feature type="transmembrane region" description="Helical" evidence="1">
    <location>
        <begin position="388"/>
        <end position="409"/>
    </location>
</feature>
<proteinExistence type="predicted"/>
<evidence type="ECO:0000256" key="1">
    <source>
        <dbReference type="SAM" id="Phobius"/>
    </source>
</evidence>
<dbReference type="InterPro" id="IPR001036">
    <property type="entry name" value="Acrflvin-R"/>
</dbReference>
<dbReference type="EMBL" id="FORG01000011">
    <property type="protein sequence ID" value="SFJ54728.1"/>
    <property type="molecule type" value="Genomic_DNA"/>
</dbReference>
<evidence type="ECO:0000313" key="2">
    <source>
        <dbReference type="EMBL" id="PHM39083.1"/>
    </source>
</evidence>
<reference evidence="2 5" key="3">
    <citation type="journal article" date="2017" name="Nat. Microbiol.">
        <title>Natural product diversity associated with the nematode symbionts Photorhabdus and Xenorhabdus.</title>
        <authorList>
            <person name="Tobias N.J."/>
            <person name="Wolff H."/>
            <person name="Djahanschiri B."/>
            <person name="Grundmann F."/>
            <person name="Kronenwerth M."/>
            <person name="Shi Y.M."/>
            <person name="Simonyi S."/>
            <person name="Grun P."/>
            <person name="Shapiro-Ilan D."/>
            <person name="Pidot S.J."/>
            <person name="Stinear T.P."/>
            <person name="Ebersberger I."/>
            <person name="Bode H.B."/>
        </authorList>
    </citation>
    <scope>NUCLEOTIDE SEQUENCE [LARGE SCALE GENOMIC DNA]</scope>
    <source>
        <strain evidence="2 5">DSM 17908</strain>
    </source>
</reference>
<evidence type="ECO:0000313" key="3">
    <source>
        <dbReference type="EMBL" id="SFJ54728.1"/>
    </source>
</evidence>
<accession>A0A1I3S7R5</accession>
<evidence type="ECO:0000313" key="4">
    <source>
        <dbReference type="Proteomes" id="UP000198919"/>
    </source>
</evidence>
<feature type="transmembrane region" description="Helical" evidence="1">
    <location>
        <begin position="332"/>
        <end position="350"/>
    </location>
</feature>
<keyword evidence="1" id="KW-0812">Transmembrane</keyword>
<dbReference type="Gene3D" id="3.30.70.1320">
    <property type="entry name" value="Multidrug efflux transporter AcrB pore domain like"/>
    <property type="match status" value="1"/>
</dbReference>
<dbReference type="Proteomes" id="UP000198919">
    <property type="component" value="Unassembled WGS sequence"/>
</dbReference>
<dbReference type="SUPFAM" id="SSF82693">
    <property type="entry name" value="Multidrug efflux transporter AcrB pore domain, PN1, PN2, PC1 and PC2 subdomains"/>
    <property type="match status" value="3"/>
</dbReference>
<dbReference type="SUPFAM" id="SSF82714">
    <property type="entry name" value="Multidrug efflux transporter AcrB TolC docking domain, DN and DC subdomains"/>
    <property type="match status" value="2"/>
</dbReference>
<feature type="transmembrane region" description="Helical" evidence="1">
    <location>
        <begin position="525"/>
        <end position="544"/>
    </location>
</feature>
<dbReference type="EMBL" id="NITY01000012">
    <property type="protein sequence ID" value="PHM39083.1"/>
    <property type="molecule type" value="Genomic_DNA"/>
</dbReference>
<evidence type="ECO:0000313" key="5">
    <source>
        <dbReference type="Proteomes" id="UP000224607"/>
    </source>
</evidence>
<dbReference type="GO" id="GO:0005886">
    <property type="term" value="C:plasma membrane"/>
    <property type="evidence" value="ECO:0007669"/>
    <property type="project" value="TreeGrafter"/>
</dbReference>
<dbReference type="Gene3D" id="3.30.70.1440">
    <property type="entry name" value="Multidrug efflux transporter AcrB pore domain"/>
    <property type="match status" value="1"/>
</dbReference>
<dbReference type="InterPro" id="IPR027463">
    <property type="entry name" value="AcrB_DN_DC_subdom"/>
</dbReference>
<dbReference type="Proteomes" id="UP000224607">
    <property type="component" value="Unassembled WGS sequence"/>
</dbReference>
<feature type="transmembrane region" description="Helical" evidence="1">
    <location>
        <begin position="12"/>
        <end position="37"/>
    </location>
</feature>
<feature type="transmembrane region" description="Helical" evidence="1">
    <location>
        <begin position="947"/>
        <end position="966"/>
    </location>
</feature>
<dbReference type="Gene3D" id="3.30.70.1430">
    <property type="entry name" value="Multidrug efflux transporter AcrB pore domain"/>
    <property type="match status" value="2"/>
</dbReference>
<dbReference type="SUPFAM" id="SSF82866">
    <property type="entry name" value="Multidrug efflux transporter AcrB transmembrane domain"/>
    <property type="match status" value="2"/>
</dbReference>
<dbReference type="Gene3D" id="1.20.1640.10">
    <property type="entry name" value="Multidrug efflux transporter AcrB transmembrane domain"/>
    <property type="match status" value="2"/>
</dbReference>
<gene>
    <name evidence="3" type="ORF">SAMN05421680_1118</name>
    <name evidence="2" type="ORF">Xmau_02987</name>
</gene>
<organism evidence="3 4">
    <name type="scientific">Xenorhabdus mauleonii</name>
    <dbReference type="NCBI Taxonomy" id="351675"/>
    <lineage>
        <taxon>Bacteria</taxon>
        <taxon>Pseudomonadati</taxon>
        <taxon>Pseudomonadota</taxon>
        <taxon>Gammaproteobacteria</taxon>
        <taxon>Enterobacterales</taxon>
        <taxon>Morganellaceae</taxon>
        <taxon>Xenorhabdus</taxon>
    </lineage>
</organism>
<feature type="transmembrane region" description="Helical" evidence="1">
    <location>
        <begin position="873"/>
        <end position="894"/>
    </location>
</feature>
<feature type="transmembrane region" description="Helical" evidence="1">
    <location>
        <begin position="461"/>
        <end position="488"/>
    </location>
</feature>
<feature type="transmembrane region" description="Helical" evidence="1">
    <location>
        <begin position="430"/>
        <end position="455"/>
    </location>
</feature>
<name>A0A1I3S7R5_9GAMM</name>
<dbReference type="PRINTS" id="PR00702">
    <property type="entry name" value="ACRIFLAVINRP"/>
</dbReference>
<protein>
    <submittedName>
        <fullName evidence="2">Multidrug efflux protein</fullName>
    </submittedName>
    <submittedName>
        <fullName evidence="3">Multidrug efflux pump</fullName>
    </submittedName>
</protein>
<keyword evidence="1" id="KW-1133">Transmembrane helix</keyword>
<dbReference type="GO" id="GO:0042910">
    <property type="term" value="F:xenobiotic transmembrane transporter activity"/>
    <property type="evidence" value="ECO:0007669"/>
    <property type="project" value="TreeGrafter"/>
</dbReference>
<dbReference type="Gene3D" id="3.30.2090.10">
    <property type="entry name" value="Multidrug efflux transporter AcrB TolC docking domain, DN and DC subdomains"/>
    <property type="match status" value="2"/>
</dbReference>
<dbReference type="AlphaFoldDB" id="A0A1I3S7R5"/>
<reference evidence="4" key="2">
    <citation type="submission" date="2016-10" db="EMBL/GenBank/DDBJ databases">
        <authorList>
            <person name="Varghese N."/>
            <person name="Submissions S."/>
        </authorList>
    </citation>
    <scope>NUCLEOTIDE SEQUENCE [LARGE SCALE GENOMIC DNA]</scope>
    <source>
        <strain evidence="4">DSM 17908</strain>
    </source>
</reference>
<dbReference type="RefSeq" id="WP_092511181.1">
    <property type="nucleotide sequence ID" value="NZ_CAWNQB010000004.1"/>
</dbReference>
<feature type="transmembrane region" description="Helical" evidence="1">
    <location>
        <begin position="847"/>
        <end position="866"/>
    </location>
</feature>
<dbReference type="STRING" id="351675.SAMN05421680_1118"/>
<sequence length="1013" mass="110865">MKITELCLRRPVIATALSILLFISGLFSLGQLSVGLYPTVDADAISISAWYPGASAELMDGRVTSEVLSAVSGVEDVSYVTSNSETGHSEVVLNLRLGSDTQKALTNIMERVNTISRFPADMDPPQILHKEPERAPDFALTFTSDTMQNAQMSDYLTRVVKPRLEALHGVGSVEILGSGYAMRIWLDPQRMERYGVTAVDVSSSLKSENIQLNAGVLRENNQRFQLVPRTGLSTVSDFTRLPIVTSANTAPVHLGDVARVELGGTQPQVKSVFNGKPATVVFIHWKHGSNPLLVGEELRRTIDELRLNFPYDLKANLLIDSSEYISGAVHEVFLTILLTCVAVTLAIFFGTGTLRAVSIPMVAIPLSLVSVCLLIWLCGFSINTLTLLAMVLATGLVVDDAIIVLDVALHRIREGDSPWQATLKGVHEISSSLVTMTLTLAIAYLPLAFIGGIVGKLFSEFAVTLAGAVIISGVLALTLTPVMCARLLSQNHQQSRMVMHVESLFVVLRRRYERYLVKVLRTGNFPLWIWAMTLIGGVSLFLMLPHELAPKEDQGSLMVIAEGPSAMDTSYLEKQAPALEAIYHSIAEISNFNYVLGVPNDNQLISFARLTDWSQRQRSAMELQPELQRKLATIPALQSVAILPSSLPGVGGLPFQFVLKHEDKDYTKLDALSNAMLRRMRTSGLFLFVTKDLKYDAPQIILQLDREQLAKSGITSADVGYTLNLAYANTKLQPFTYEGRSYDVILGLDKSTQPAMQTLLDLQVRSTNGSLSRLGSFMTPQNQVVPTSLKTFQKQAAVTLQGVLMPGVGQSQAVEFSRQILADFKARGVSYDLAGETRQSEEEGQRLLIAFAVALVGIYCLLTLQLTSLWDPLIVLFGSIPFSVFGALLALLWFGIPLDLFTQVGILTLVGLISKQGILMVHTANTLSERGVKNIWLAITRASASRLRAIILTSLTMVLGAMPLLFASGPAAKSRFELGLVIVSGMLLGSFLTLFLLPSLYLFVHRNRMEPRQ</sequence>
<dbReference type="OrthoDB" id="9757904at2"/>
<dbReference type="PANTHER" id="PTHR32063:SF23">
    <property type="entry name" value="HAE1 FAMILY EFFLLUX PUMP PERMEASE COMPONENT"/>
    <property type="match status" value="1"/>
</dbReference>
<keyword evidence="1" id="KW-0472">Membrane</keyword>
<dbReference type="Pfam" id="PF00873">
    <property type="entry name" value="ACR_tran"/>
    <property type="match status" value="1"/>
</dbReference>
<dbReference type="PANTHER" id="PTHR32063">
    <property type="match status" value="1"/>
</dbReference>
<keyword evidence="5" id="KW-1185">Reference proteome</keyword>